<protein>
    <submittedName>
        <fullName evidence="3">Glycosyltransferase</fullName>
    </submittedName>
</protein>
<dbReference type="Pfam" id="PF00534">
    <property type="entry name" value="Glycos_transf_1"/>
    <property type="match status" value="1"/>
</dbReference>
<gene>
    <name evidence="3" type="ORF">GR183_16315</name>
</gene>
<keyword evidence="3" id="KW-0808">Transferase</keyword>
<feature type="domain" description="Glycosyltransferase subfamily 4-like N-terminal" evidence="2">
    <location>
        <begin position="8"/>
        <end position="162"/>
    </location>
</feature>
<dbReference type="GO" id="GO:0016758">
    <property type="term" value="F:hexosyltransferase activity"/>
    <property type="evidence" value="ECO:0007669"/>
    <property type="project" value="TreeGrafter"/>
</dbReference>
<dbReference type="InterPro" id="IPR028098">
    <property type="entry name" value="Glyco_trans_4-like_N"/>
</dbReference>
<dbReference type="Pfam" id="PF13439">
    <property type="entry name" value="Glyco_transf_4"/>
    <property type="match status" value="1"/>
</dbReference>
<dbReference type="Gene3D" id="3.40.50.2000">
    <property type="entry name" value="Glycogen Phosphorylase B"/>
    <property type="match status" value="2"/>
</dbReference>
<organism evidence="3 4">
    <name type="scientific">Stappia sediminis</name>
    <dbReference type="NCBI Taxonomy" id="2692190"/>
    <lineage>
        <taxon>Bacteria</taxon>
        <taxon>Pseudomonadati</taxon>
        <taxon>Pseudomonadota</taxon>
        <taxon>Alphaproteobacteria</taxon>
        <taxon>Hyphomicrobiales</taxon>
        <taxon>Stappiaceae</taxon>
        <taxon>Stappia</taxon>
    </lineage>
</organism>
<accession>A0A7X3S919</accession>
<dbReference type="Proteomes" id="UP000433101">
    <property type="component" value="Unassembled WGS sequence"/>
</dbReference>
<dbReference type="InterPro" id="IPR001296">
    <property type="entry name" value="Glyco_trans_1"/>
</dbReference>
<comment type="caution">
    <text evidence="3">The sequence shown here is derived from an EMBL/GenBank/DDBJ whole genome shotgun (WGS) entry which is preliminary data.</text>
</comment>
<evidence type="ECO:0000313" key="4">
    <source>
        <dbReference type="Proteomes" id="UP000433101"/>
    </source>
</evidence>
<dbReference type="PANTHER" id="PTHR45947">
    <property type="entry name" value="SULFOQUINOVOSYL TRANSFERASE SQD2"/>
    <property type="match status" value="1"/>
</dbReference>
<proteinExistence type="predicted"/>
<dbReference type="AlphaFoldDB" id="A0A7X3S919"/>
<dbReference type="InterPro" id="IPR050194">
    <property type="entry name" value="Glycosyltransferase_grp1"/>
</dbReference>
<evidence type="ECO:0000313" key="3">
    <source>
        <dbReference type="EMBL" id="MXN66481.1"/>
    </source>
</evidence>
<dbReference type="EMBL" id="WUMV01000007">
    <property type="protein sequence ID" value="MXN66481.1"/>
    <property type="molecule type" value="Genomic_DNA"/>
</dbReference>
<keyword evidence="4" id="KW-1185">Reference proteome</keyword>
<name>A0A7X3S919_9HYPH</name>
<evidence type="ECO:0000259" key="2">
    <source>
        <dbReference type="Pfam" id="PF13439"/>
    </source>
</evidence>
<evidence type="ECO:0000259" key="1">
    <source>
        <dbReference type="Pfam" id="PF00534"/>
    </source>
</evidence>
<dbReference type="PANTHER" id="PTHR45947:SF3">
    <property type="entry name" value="SULFOQUINOVOSYL TRANSFERASE SQD2"/>
    <property type="match status" value="1"/>
</dbReference>
<sequence>MIPELETGGAERTAVDIAVALAARGDRAIVLSQGGGLVEELEAAGGEHIAFPAKTKNPLALVNNAFRLASMIRRENIELIHARSRAPAWSALMAARMTGIPFVTTYHGLYGQKSRLKGLYNSVMARGDVVIANSHYTADIIAKRHAFAAGRIEVVHRGSDLEAFAGSAENEARGKKLLAAWGVDENSRVILNVARLTWWKGQRVLIDALADLARDGKADWVAVLAGSDQGREDYRRELEERILSAGLEKRVKLVGHCADIPAAHAAADIAVIASIEPEAFGRAAVEAQASGVPVIATDLGAAPETVLAPPQVAEEERTGYRVPPGDAAALANALRKVLSLGAGEREALVRRAADHAAANFSMQAMCRTTLALYDRLLEKAL</sequence>
<dbReference type="SUPFAM" id="SSF53756">
    <property type="entry name" value="UDP-Glycosyltransferase/glycogen phosphorylase"/>
    <property type="match status" value="1"/>
</dbReference>
<reference evidence="3 4" key="1">
    <citation type="submission" date="2019-12" db="EMBL/GenBank/DDBJ databases">
        <authorList>
            <person name="Li M."/>
        </authorList>
    </citation>
    <scope>NUCLEOTIDE SEQUENCE [LARGE SCALE GENOMIC DNA]</scope>
    <source>
        <strain evidence="3 4">GBMRC 2046</strain>
    </source>
</reference>
<feature type="domain" description="Glycosyl transferase family 1" evidence="1">
    <location>
        <begin position="180"/>
        <end position="352"/>
    </location>
</feature>
<dbReference type="CDD" id="cd03819">
    <property type="entry name" value="GT4_WavL-like"/>
    <property type="match status" value="1"/>
</dbReference>